<keyword evidence="3" id="KW-0472">Membrane</keyword>
<keyword evidence="1" id="KW-0805">Transcription regulation</keyword>
<dbReference type="Proteomes" id="UP001520654">
    <property type="component" value="Unassembled WGS sequence"/>
</dbReference>
<sequence>MSEMTCEQLRELDAELALGILPARERARAVAHLDQCPGCREHIEQLALVGDDLLGLLPGTEPPVGFESRVTALLQPPAPDPAPAPAPAPAARRWLLRPRLLRPRVAAAAAALAVACGFGGWAAGTAIQASAPPPSPTARANAQLLQAALVTGGREVGRVFAHPGARGWVYMSVDLEKPMPEISCVLDHKDGTMTRLGTFSLQDGYGYWVATTDVNATTLAGARLLTPEGSVLASAHFA</sequence>
<dbReference type="InterPro" id="IPR041916">
    <property type="entry name" value="Anti_sigma_zinc_sf"/>
</dbReference>
<name>A0ABS8E4Y7_9ACTN</name>
<keyword evidence="2" id="KW-0804">Transcription</keyword>
<dbReference type="RefSeq" id="WP_229336681.1">
    <property type="nucleotide sequence ID" value="NZ_JAINUL010000001.1"/>
</dbReference>
<feature type="transmembrane region" description="Helical" evidence="3">
    <location>
        <begin position="105"/>
        <end position="124"/>
    </location>
</feature>
<protein>
    <submittedName>
        <fullName evidence="4">Zf-HC2 domain-containing protein</fullName>
    </submittedName>
</protein>
<evidence type="ECO:0000256" key="2">
    <source>
        <dbReference type="ARBA" id="ARBA00023163"/>
    </source>
</evidence>
<accession>A0ABS8E4Y7</accession>
<evidence type="ECO:0000313" key="5">
    <source>
        <dbReference type="Proteomes" id="UP001520654"/>
    </source>
</evidence>
<organism evidence="4 5">
    <name type="scientific">Streptomyces flavotricini</name>
    <dbReference type="NCBI Taxonomy" id="66888"/>
    <lineage>
        <taxon>Bacteria</taxon>
        <taxon>Bacillati</taxon>
        <taxon>Actinomycetota</taxon>
        <taxon>Actinomycetes</taxon>
        <taxon>Kitasatosporales</taxon>
        <taxon>Streptomycetaceae</taxon>
        <taxon>Streptomyces</taxon>
    </lineage>
</organism>
<proteinExistence type="predicted"/>
<keyword evidence="5" id="KW-1185">Reference proteome</keyword>
<evidence type="ECO:0000313" key="4">
    <source>
        <dbReference type="EMBL" id="MCC0096222.1"/>
    </source>
</evidence>
<dbReference type="Gene3D" id="1.10.10.1320">
    <property type="entry name" value="Anti-sigma factor, zinc-finger domain"/>
    <property type="match status" value="1"/>
</dbReference>
<comment type="caution">
    <text evidence="4">The sequence shown here is derived from an EMBL/GenBank/DDBJ whole genome shotgun (WGS) entry which is preliminary data.</text>
</comment>
<reference evidence="4 5" key="1">
    <citation type="submission" date="2021-08" db="EMBL/GenBank/DDBJ databases">
        <title>Genomic Architecture of Streptomyces flavotricini NGL1 and Streptomyces erythrochromogenes HMS4 With Differential Plant Beneficial attributes and laccase production capabilities.</title>
        <authorList>
            <person name="Salwan R."/>
            <person name="Kaur R."/>
            <person name="Sharma V."/>
        </authorList>
    </citation>
    <scope>NUCLEOTIDE SEQUENCE [LARGE SCALE GENOMIC DNA]</scope>
    <source>
        <strain evidence="4 5">NGL1</strain>
    </source>
</reference>
<evidence type="ECO:0000256" key="3">
    <source>
        <dbReference type="SAM" id="Phobius"/>
    </source>
</evidence>
<evidence type="ECO:0000256" key="1">
    <source>
        <dbReference type="ARBA" id="ARBA00023015"/>
    </source>
</evidence>
<keyword evidence="3" id="KW-1133">Transmembrane helix</keyword>
<keyword evidence="3" id="KW-0812">Transmembrane</keyword>
<gene>
    <name evidence="4" type="ORF">K7B10_15790</name>
</gene>
<dbReference type="EMBL" id="JAINUL010000001">
    <property type="protein sequence ID" value="MCC0096222.1"/>
    <property type="molecule type" value="Genomic_DNA"/>
</dbReference>